<dbReference type="EMBL" id="CP120863">
    <property type="protein sequence ID" value="WFE90448.1"/>
    <property type="molecule type" value="Genomic_DNA"/>
</dbReference>
<dbReference type="NCBIfam" id="NF001540">
    <property type="entry name" value="PRK00366.1"/>
    <property type="match status" value="1"/>
</dbReference>
<dbReference type="Pfam" id="PF04551">
    <property type="entry name" value="GcpE"/>
    <property type="match status" value="1"/>
</dbReference>
<comment type="function">
    <text evidence="7">Converts 2C-methyl-D-erythritol 2,4-cyclodiphosphate (ME-2,4cPP) into 1-hydroxy-2-methyl-2-(E)-butenyl 4-diphosphate.</text>
</comment>
<dbReference type="Gene3D" id="3.20.20.20">
    <property type="entry name" value="Dihydropteroate synthase-like"/>
    <property type="match status" value="1"/>
</dbReference>
<feature type="binding site" evidence="7">
    <location>
        <position position="303"/>
    </location>
    <ligand>
        <name>[4Fe-4S] cluster</name>
        <dbReference type="ChEBI" id="CHEBI:49883"/>
    </ligand>
</feature>
<dbReference type="InterPro" id="IPR004588">
    <property type="entry name" value="IspG_bac-typ"/>
</dbReference>
<comment type="similarity">
    <text evidence="7">Belongs to the IspG family.</text>
</comment>
<comment type="catalytic activity">
    <reaction evidence="7">
        <text>(2E)-4-hydroxy-3-methylbut-2-enyl diphosphate + oxidized [flavodoxin] + H2O + 2 H(+) = 2-C-methyl-D-erythritol 2,4-cyclic diphosphate + reduced [flavodoxin]</text>
        <dbReference type="Rhea" id="RHEA:43604"/>
        <dbReference type="Rhea" id="RHEA-COMP:10622"/>
        <dbReference type="Rhea" id="RHEA-COMP:10623"/>
        <dbReference type="ChEBI" id="CHEBI:15377"/>
        <dbReference type="ChEBI" id="CHEBI:15378"/>
        <dbReference type="ChEBI" id="CHEBI:57618"/>
        <dbReference type="ChEBI" id="CHEBI:58210"/>
        <dbReference type="ChEBI" id="CHEBI:58483"/>
        <dbReference type="ChEBI" id="CHEBI:128753"/>
        <dbReference type="EC" id="1.17.7.3"/>
    </reaction>
</comment>
<gene>
    <name evidence="7 10" type="primary">ispG</name>
    <name evidence="10" type="synonym">gcpE</name>
    <name evidence="10" type="ORF">K1718_03600</name>
</gene>
<dbReference type="NCBIfam" id="TIGR00612">
    <property type="entry name" value="ispG_gcpE"/>
    <property type="match status" value="1"/>
</dbReference>
<dbReference type="Pfam" id="PF26540">
    <property type="entry name" value="GcpE_C"/>
    <property type="match status" value="1"/>
</dbReference>
<accession>A0ABY8F4N0</accession>
<dbReference type="InterPro" id="IPR011005">
    <property type="entry name" value="Dihydropteroate_synth-like_sf"/>
</dbReference>
<evidence type="ECO:0000313" key="11">
    <source>
        <dbReference type="Proteomes" id="UP001209803"/>
    </source>
</evidence>
<dbReference type="PANTHER" id="PTHR30454:SF0">
    <property type="entry name" value="4-HYDROXY-3-METHYLBUT-2-EN-1-YL DIPHOSPHATE SYNTHASE (FERREDOXIN), CHLOROPLASTIC"/>
    <property type="match status" value="1"/>
</dbReference>
<organism evidence="10 11">
    <name type="scientific">Roseibium porphyridii</name>
    <dbReference type="NCBI Taxonomy" id="2866279"/>
    <lineage>
        <taxon>Bacteria</taxon>
        <taxon>Pseudomonadati</taxon>
        <taxon>Pseudomonadota</taxon>
        <taxon>Alphaproteobacteria</taxon>
        <taxon>Hyphomicrobiales</taxon>
        <taxon>Stappiaceae</taxon>
        <taxon>Roseibium</taxon>
    </lineage>
</organism>
<feature type="binding site" evidence="7">
    <location>
        <position position="356"/>
    </location>
    <ligand>
        <name>[4Fe-4S] cluster</name>
        <dbReference type="ChEBI" id="CHEBI:49883"/>
    </ligand>
</feature>
<feature type="domain" description="IspG C-terminal" evidence="9">
    <location>
        <begin position="300"/>
        <end position="400"/>
    </location>
</feature>
<evidence type="ECO:0000256" key="2">
    <source>
        <dbReference type="ARBA" id="ARBA00022723"/>
    </source>
</evidence>
<evidence type="ECO:0000259" key="9">
    <source>
        <dbReference type="Pfam" id="PF26540"/>
    </source>
</evidence>
<evidence type="ECO:0000256" key="1">
    <source>
        <dbReference type="ARBA" id="ARBA00022485"/>
    </source>
</evidence>
<dbReference type="SUPFAM" id="SSF56014">
    <property type="entry name" value="Nitrite and sulphite reductase 4Fe-4S domain-like"/>
    <property type="match status" value="1"/>
</dbReference>
<keyword evidence="2 7" id="KW-0479">Metal-binding</keyword>
<dbReference type="InterPro" id="IPR058579">
    <property type="entry name" value="IspG_C"/>
</dbReference>
<dbReference type="EC" id="1.17.7.3" evidence="7"/>
<protein>
    <recommendedName>
        <fullName evidence="7">4-hydroxy-3-methylbut-2-en-1-yl diphosphate synthase (flavodoxin)</fullName>
        <ecNumber evidence="7">1.17.7.3</ecNumber>
    </recommendedName>
    <alternativeName>
        <fullName evidence="7">1-hydroxy-2-methyl-2-(E)-butenyl 4-diphosphate synthase</fullName>
    </alternativeName>
</protein>
<feature type="binding site" evidence="7">
    <location>
        <position position="349"/>
    </location>
    <ligand>
        <name>[4Fe-4S] cluster</name>
        <dbReference type="ChEBI" id="CHEBI:49883"/>
    </ligand>
</feature>
<feature type="domain" description="IspG TIM-barrel" evidence="8">
    <location>
        <begin position="17"/>
        <end position="285"/>
    </location>
</feature>
<evidence type="ECO:0000256" key="3">
    <source>
        <dbReference type="ARBA" id="ARBA00023002"/>
    </source>
</evidence>
<dbReference type="Gene3D" id="3.30.413.10">
    <property type="entry name" value="Sulfite Reductase Hemoprotein, domain 1"/>
    <property type="match status" value="1"/>
</dbReference>
<keyword evidence="11" id="KW-1185">Reference proteome</keyword>
<keyword evidence="4 7" id="KW-0408">Iron</keyword>
<dbReference type="HAMAP" id="MF_00159">
    <property type="entry name" value="IspG"/>
    <property type="match status" value="1"/>
</dbReference>
<keyword evidence="3 7" id="KW-0560">Oxidoreductase</keyword>
<evidence type="ECO:0000313" key="10">
    <source>
        <dbReference type="EMBL" id="WFE90448.1"/>
    </source>
</evidence>
<dbReference type="InterPro" id="IPR016425">
    <property type="entry name" value="IspG_bac"/>
</dbReference>
<comment type="cofactor">
    <cofactor evidence="7">
        <name>[4Fe-4S] cluster</name>
        <dbReference type="ChEBI" id="CHEBI:49883"/>
    </cofactor>
    <text evidence="7">Binds 1 [4Fe-4S] cluster.</text>
</comment>
<dbReference type="Proteomes" id="UP001209803">
    <property type="component" value="Chromosome"/>
</dbReference>
<evidence type="ECO:0000256" key="7">
    <source>
        <dbReference type="HAMAP-Rule" id="MF_00159"/>
    </source>
</evidence>
<feature type="binding site" evidence="7">
    <location>
        <position position="306"/>
    </location>
    <ligand>
        <name>[4Fe-4S] cluster</name>
        <dbReference type="ChEBI" id="CHEBI:49883"/>
    </ligand>
</feature>
<name>A0ABY8F4N0_9HYPH</name>
<keyword evidence="1 7" id="KW-0004">4Fe-4S</keyword>
<dbReference type="PIRSF" id="PIRSF004640">
    <property type="entry name" value="IspG"/>
    <property type="match status" value="1"/>
</dbReference>
<sequence length="419" mass="44651">MIDDFANPLPRRNSVGVSVGNVMVGGGAPIVVQSMTNTDTADADSTVAQVAALARAGSEVVRITVDRAEAAAQVPRIKERLERIGVNVPLVGDFHYIGHKLLNDYPDCAAALDKYRINPGNVGFKAKRDTQFSQIIDIALKHDKPVRIGVNWGSLDQELLTKLMDENAESEAPVSASAVMREAIIQSGLLSAERAEALGMGRDKIILSAKVSQVQDLIAVYADLARRCDYALHLGLTEAGMGTKGIVSSAASMGILLQQGIGDTIRVSLTPEPGGDRTREVQVAQELLQVMGFRAFVPIVAACPGCGRTTSTVFQELAGDIQDHIRASMPSWREQYPGVENLNVAVMGCIVNGPGESKHADIGISLPGTGETPSAPVFVDGEKVTTLRGEGIADEFKQMVLEYIEKRYGSDPKSNSDAA</sequence>
<proteinExistence type="inferred from homology"/>
<reference evidence="10 11" key="1">
    <citation type="submission" date="2023-03" db="EMBL/GenBank/DDBJ databases">
        <title>Roseibium porphyridii sp. nov. and Roseibium rhodosorbium sp. nov. isolated from marine algae, Porphyridium cruentum and Rhodosorus marinus, respectively.</title>
        <authorList>
            <person name="Lee M.W."/>
            <person name="Choi B.J."/>
            <person name="Lee J.K."/>
            <person name="Choi D.G."/>
            <person name="Baek J.H."/>
            <person name="Bayburt H."/>
            <person name="Kim J.M."/>
            <person name="Han D.M."/>
            <person name="Kim K.H."/>
            <person name="Jeon C.O."/>
        </authorList>
    </citation>
    <scope>NUCLEOTIDE SEQUENCE [LARGE SCALE GENOMIC DNA]</scope>
    <source>
        <strain evidence="10 11">KMA01</strain>
    </source>
</reference>
<evidence type="ECO:0000259" key="8">
    <source>
        <dbReference type="Pfam" id="PF04551"/>
    </source>
</evidence>
<dbReference type="PANTHER" id="PTHR30454">
    <property type="entry name" value="4-HYDROXY-3-METHYLBUT-2-EN-1-YL DIPHOSPHATE SYNTHASE"/>
    <property type="match status" value="1"/>
</dbReference>
<dbReference type="GO" id="GO:0046429">
    <property type="term" value="F:4-hydroxy-3-methylbut-2-en-1-yl diphosphate synthase activity (ferredoxin)"/>
    <property type="evidence" value="ECO:0007669"/>
    <property type="project" value="UniProtKB-EC"/>
</dbReference>
<evidence type="ECO:0000256" key="5">
    <source>
        <dbReference type="ARBA" id="ARBA00023014"/>
    </source>
</evidence>
<evidence type="ECO:0000256" key="6">
    <source>
        <dbReference type="ARBA" id="ARBA00023229"/>
    </source>
</evidence>
<dbReference type="InterPro" id="IPR058578">
    <property type="entry name" value="IspG_TIM"/>
</dbReference>
<comment type="pathway">
    <text evidence="7">Isoprenoid biosynthesis; isopentenyl diphosphate biosynthesis via DXP pathway; isopentenyl diphosphate from 1-deoxy-D-xylulose 5-phosphate: step 5/6.</text>
</comment>
<keyword evidence="5 7" id="KW-0411">Iron-sulfur</keyword>
<evidence type="ECO:0000256" key="4">
    <source>
        <dbReference type="ARBA" id="ARBA00023004"/>
    </source>
</evidence>
<keyword evidence="6 7" id="KW-0414">Isoprene biosynthesis</keyword>
<dbReference type="RefSeq" id="WP_265679717.1">
    <property type="nucleotide sequence ID" value="NZ_CP120863.1"/>
</dbReference>
<dbReference type="InterPro" id="IPR045854">
    <property type="entry name" value="NO2/SO3_Rdtase_4Fe4S_sf"/>
</dbReference>